<dbReference type="InterPro" id="IPR045853">
    <property type="entry name" value="Pep_chain_release_fac_I_sf"/>
</dbReference>
<evidence type="ECO:0000256" key="2">
    <source>
        <dbReference type="ARBA" id="ARBA00004496"/>
    </source>
</evidence>
<evidence type="ECO:0000259" key="10">
    <source>
        <dbReference type="PROSITE" id="PS00745"/>
    </source>
</evidence>
<evidence type="ECO:0000256" key="1">
    <source>
        <dbReference type="ARBA" id="ARBA00002986"/>
    </source>
</evidence>
<keyword evidence="6 8" id="KW-0648">Protein biosynthesis</keyword>
<comment type="subcellular location">
    <subcellularLocation>
        <location evidence="2 8">Cytoplasm</location>
    </subcellularLocation>
</comment>
<dbReference type="PANTHER" id="PTHR43804:SF7">
    <property type="entry name" value="LD18447P"/>
    <property type="match status" value="1"/>
</dbReference>
<gene>
    <name evidence="8" type="primary">prfA</name>
    <name evidence="12" type="ORF">SAMN04488507_100570</name>
    <name evidence="11" type="ORF">TFLO_498</name>
</gene>
<dbReference type="SUPFAM" id="SSF75620">
    <property type="entry name" value="Release factor"/>
    <property type="match status" value="1"/>
</dbReference>
<keyword evidence="9" id="KW-0175">Coiled coil</keyword>
<name>A0AB38BFW2_9LACT</name>
<keyword evidence="13" id="KW-1185">Reference proteome</keyword>
<dbReference type="GO" id="GO:0005829">
    <property type="term" value="C:cytosol"/>
    <property type="evidence" value="ECO:0007669"/>
    <property type="project" value="UniProtKB-ARBA"/>
</dbReference>
<evidence type="ECO:0000256" key="6">
    <source>
        <dbReference type="ARBA" id="ARBA00022917"/>
    </source>
</evidence>
<dbReference type="FunFam" id="3.30.70.1660:FF:000002">
    <property type="entry name" value="Peptide chain release factor 1"/>
    <property type="match status" value="1"/>
</dbReference>
<evidence type="ECO:0000313" key="14">
    <source>
        <dbReference type="Proteomes" id="UP000199686"/>
    </source>
</evidence>
<dbReference type="SMART" id="SM00937">
    <property type="entry name" value="PCRF"/>
    <property type="match status" value="1"/>
</dbReference>
<dbReference type="Gene3D" id="6.10.140.1950">
    <property type="match status" value="1"/>
</dbReference>
<dbReference type="EMBL" id="FOQC01000005">
    <property type="protein sequence ID" value="SFH61054.1"/>
    <property type="molecule type" value="Genomic_DNA"/>
</dbReference>
<comment type="PTM">
    <text evidence="8">Methylated by PrmC. Methylation increases the termination efficiency of RF1.</text>
</comment>
<comment type="caution">
    <text evidence="12">The sequence shown here is derived from an EMBL/GenBank/DDBJ whole genome shotgun (WGS) entry which is preliminary data.</text>
</comment>
<dbReference type="InterPro" id="IPR050057">
    <property type="entry name" value="Prokaryotic/Mito_RF"/>
</dbReference>
<evidence type="ECO:0000313" key="13">
    <source>
        <dbReference type="Proteomes" id="UP000195947"/>
    </source>
</evidence>
<dbReference type="Pfam" id="PF03462">
    <property type="entry name" value="PCRF"/>
    <property type="match status" value="1"/>
</dbReference>
<dbReference type="NCBIfam" id="TIGR00019">
    <property type="entry name" value="prfA"/>
    <property type="match status" value="1"/>
</dbReference>
<dbReference type="Gene3D" id="3.30.70.1660">
    <property type="match status" value="2"/>
</dbReference>
<dbReference type="PROSITE" id="PS00745">
    <property type="entry name" value="RF_PROK_I"/>
    <property type="match status" value="1"/>
</dbReference>
<dbReference type="Proteomes" id="UP000199686">
    <property type="component" value="Unassembled WGS sequence"/>
</dbReference>
<dbReference type="Pfam" id="PF00472">
    <property type="entry name" value="RF-1"/>
    <property type="match status" value="1"/>
</dbReference>
<keyword evidence="5 8" id="KW-0963">Cytoplasm</keyword>
<protein>
    <recommendedName>
        <fullName evidence="7 8">Peptide chain release factor 1</fullName>
        <shortName evidence="8">RF-1</shortName>
    </recommendedName>
</protein>
<dbReference type="InterPro" id="IPR000352">
    <property type="entry name" value="Pep_chain_release_fac_I"/>
</dbReference>
<evidence type="ECO:0000256" key="5">
    <source>
        <dbReference type="ARBA" id="ARBA00022490"/>
    </source>
</evidence>
<dbReference type="Gene3D" id="3.30.160.20">
    <property type="match status" value="1"/>
</dbReference>
<evidence type="ECO:0000313" key="11">
    <source>
        <dbReference type="EMBL" id="CZQ84269.1"/>
    </source>
</evidence>
<sequence length="391" mass="43965">MNPIFPSVAIITIIRHWPKTNNQKQKKGFEKVMYDQLDAFIIRYEELSELLSDPEVLSDTKRFLELTKEEAGLREKVATFKRYKEVEGEIADTEEMLSENLDEDMAAMAKEELSDLKKEKTELEERIKVLLLPSDPNDDKNIIMEIRGAAGGDEAALFAGTLFTMYSKFAESQGWRVEVMDANITGIGGYKEIILMISGQGAYSKLKYESGAHRVQRVPETESQGRVHTSTATVVVMPEAEDVELNIEDKDIRTDIYHASGAGGQHVNKTASAVRLTHLPTGIAVAMQDERSQIKNREKAMKILRTRVYDKISSEAQSEYDATRKSAVGTGDRSERIRTYNFPQNRVTDHRIGLTLQKLDTILSGKLDEVIDALIMADQTQKLESLNNGSI</sequence>
<feature type="coiled-coil region" evidence="9">
    <location>
        <begin position="83"/>
        <end position="126"/>
    </location>
</feature>
<reference evidence="11 13" key="1">
    <citation type="submission" date="2016-02" db="EMBL/GenBank/DDBJ databases">
        <authorList>
            <person name="Strepis N."/>
        </authorList>
    </citation>
    <scope>NUCLEOTIDE SEQUENCE [LARGE SCALE GENOMIC DNA]</scope>
    <source>
        <strain evidence="11">Trichococcus flocculiformis</strain>
    </source>
</reference>
<feature type="domain" description="Prokaryotic-type class I peptide chain release factors" evidence="10">
    <location>
        <begin position="258"/>
        <end position="274"/>
    </location>
</feature>
<evidence type="ECO:0000256" key="3">
    <source>
        <dbReference type="ARBA" id="ARBA00010835"/>
    </source>
</evidence>
<organism evidence="12 14">
    <name type="scientific">Trichococcus flocculiformis</name>
    <dbReference type="NCBI Taxonomy" id="82803"/>
    <lineage>
        <taxon>Bacteria</taxon>
        <taxon>Bacillati</taxon>
        <taxon>Bacillota</taxon>
        <taxon>Bacilli</taxon>
        <taxon>Lactobacillales</taxon>
        <taxon>Carnobacteriaceae</taxon>
        <taxon>Trichococcus</taxon>
    </lineage>
</organism>
<dbReference type="GO" id="GO:0016149">
    <property type="term" value="F:translation release factor activity, codon specific"/>
    <property type="evidence" value="ECO:0007669"/>
    <property type="project" value="UniProtKB-UniRule"/>
</dbReference>
<dbReference type="FunFam" id="3.30.70.1660:FF:000004">
    <property type="entry name" value="Peptide chain release factor 1"/>
    <property type="match status" value="1"/>
</dbReference>
<evidence type="ECO:0000256" key="4">
    <source>
        <dbReference type="ARBA" id="ARBA00022481"/>
    </source>
</evidence>
<comment type="function">
    <text evidence="1 8">Peptide chain release factor 1 directs the termination of translation in response to the peptide chain termination codons UAG and UAA.</text>
</comment>
<evidence type="ECO:0000313" key="12">
    <source>
        <dbReference type="EMBL" id="SFH61054.1"/>
    </source>
</evidence>
<dbReference type="InterPro" id="IPR004373">
    <property type="entry name" value="RF-1"/>
</dbReference>
<dbReference type="AlphaFoldDB" id="A0AB38BFW2"/>
<dbReference type="HAMAP" id="MF_00093">
    <property type="entry name" value="Rel_fac_1"/>
    <property type="match status" value="1"/>
</dbReference>
<dbReference type="FunFam" id="3.30.160.20:FF:000004">
    <property type="entry name" value="Peptide chain release factor 1"/>
    <property type="match status" value="1"/>
</dbReference>
<accession>A0AB38BFW2</accession>
<reference evidence="12 14" key="2">
    <citation type="submission" date="2016-10" db="EMBL/GenBank/DDBJ databases">
        <authorList>
            <person name="Varghese N."/>
            <person name="Submissions S."/>
        </authorList>
    </citation>
    <scope>NUCLEOTIDE SEQUENCE [LARGE SCALE GENOMIC DNA]</scope>
    <source>
        <strain evidence="12 14">DSM 2094</strain>
    </source>
</reference>
<evidence type="ECO:0000256" key="7">
    <source>
        <dbReference type="ARBA" id="ARBA00050039"/>
    </source>
</evidence>
<keyword evidence="4 8" id="KW-0488">Methylation</keyword>
<dbReference type="PANTHER" id="PTHR43804">
    <property type="entry name" value="LD18447P"/>
    <property type="match status" value="1"/>
</dbReference>
<dbReference type="Proteomes" id="UP000195947">
    <property type="component" value="Unassembled WGS sequence"/>
</dbReference>
<feature type="modified residue" description="N5-methylglutamine" evidence="8">
    <location>
        <position position="265"/>
    </location>
</feature>
<evidence type="ECO:0000256" key="9">
    <source>
        <dbReference type="SAM" id="Coils"/>
    </source>
</evidence>
<dbReference type="NCBIfam" id="NF001859">
    <property type="entry name" value="PRK00591.1"/>
    <property type="match status" value="1"/>
</dbReference>
<dbReference type="EMBL" id="FJMZ01000003">
    <property type="protein sequence ID" value="CZQ84269.1"/>
    <property type="molecule type" value="Genomic_DNA"/>
</dbReference>
<comment type="similarity">
    <text evidence="3 8">Belongs to the prokaryotic/mitochondrial release factor family.</text>
</comment>
<evidence type="ECO:0000256" key="8">
    <source>
        <dbReference type="HAMAP-Rule" id="MF_00093"/>
    </source>
</evidence>
<dbReference type="InterPro" id="IPR005139">
    <property type="entry name" value="PCRF"/>
</dbReference>
<proteinExistence type="inferred from homology"/>